<keyword evidence="2" id="KW-1185">Reference proteome</keyword>
<name>A0A2A2H2K7_METBR</name>
<dbReference type="OrthoDB" id="372570at2157"/>
<evidence type="ECO:0000313" key="2">
    <source>
        <dbReference type="Proteomes" id="UP000217784"/>
    </source>
</evidence>
<dbReference type="Proteomes" id="UP000217784">
    <property type="component" value="Unassembled WGS sequence"/>
</dbReference>
<reference evidence="1 2" key="1">
    <citation type="journal article" date="2017" name="BMC Genomics">
        <title>Genomic analysis of methanogenic archaea reveals a shift towards energy conservation.</title>
        <authorList>
            <person name="Gilmore S.P."/>
            <person name="Henske J.K."/>
            <person name="Sexton J.A."/>
            <person name="Solomon K.V."/>
            <person name="Seppala S."/>
            <person name="Yoo J.I."/>
            <person name="Huyett L.M."/>
            <person name="Pressman A."/>
            <person name="Cogan J.Z."/>
            <person name="Kivenson V."/>
            <person name="Peng X."/>
            <person name="Tan Y."/>
            <person name="Valentine D.L."/>
            <person name="O'Malley M.A."/>
        </authorList>
    </citation>
    <scope>NUCLEOTIDE SEQUENCE [LARGE SCALE GENOMIC DNA]</scope>
    <source>
        <strain evidence="1 2">M.o.H.</strain>
    </source>
</reference>
<dbReference type="EMBL" id="LMVM01000037">
    <property type="protein sequence ID" value="PAV03622.1"/>
    <property type="molecule type" value="Genomic_DNA"/>
</dbReference>
<dbReference type="RefSeq" id="WP_069583906.1">
    <property type="nucleotide sequence ID" value="NZ_LMVM01000037.1"/>
</dbReference>
<sequence length="121" mass="13810">MVLKGLKAGIDSIIFDKHTGDIVIKFMPLRIPLKDLNMLSDDTAEIIEASSEEKLEKYVSRFAAYYIKHKAHEPKAIRDRAKELGLSPKQFEELICERIREWGNVSSLDIDKEPPARVDGK</sequence>
<proteinExistence type="predicted"/>
<accession>A0A2A2H2K7</accession>
<protein>
    <submittedName>
        <fullName evidence="1">Uncharacterized protein</fullName>
    </submittedName>
</protein>
<gene>
    <name evidence="1" type="ORF">ASJ80_01225</name>
</gene>
<evidence type="ECO:0000313" key="1">
    <source>
        <dbReference type="EMBL" id="PAV03622.1"/>
    </source>
</evidence>
<dbReference type="AlphaFoldDB" id="A0A2A2H2K7"/>
<comment type="caution">
    <text evidence="1">The sequence shown here is derived from an EMBL/GenBank/DDBJ whole genome shotgun (WGS) entry which is preliminary data.</text>
</comment>
<organism evidence="1 2">
    <name type="scientific">Methanobacterium bryantii</name>
    <dbReference type="NCBI Taxonomy" id="2161"/>
    <lineage>
        <taxon>Archaea</taxon>
        <taxon>Methanobacteriati</taxon>
        <taxon>Methanobacteriota</taxon>
        <taxon>Methanomada group</taxon>
        <taxon>Methanobacteria</taxon>
        <taxon>Methanobacteriales</taxon>
        <taxon>Methanobacteriaceae</taxon>
        <taxon>Methanobacterium</taxon>
    </lineage>
</organism>